<feature type="chain" id="PRO_5024324897" description="Tetratricopeptide repeat protein" evidence="1">
    <location>
        <begin position="16"/>
        <end position="294"/>
    </location>
</feature>
<evidence type="ECO:0008006" key="4">
    <source>
        <dbReference type="Google" id="ProtNLM"/>
    </source>
</evidence>
<reference evidence="2 3" key="1">
    <citation type="submission" date="2019-06" db="EMBL/GenBank/DDBJ databases">
        <title>Desulfobotulus mexicanus sp. nov., a novel sulfate-reducing bacterium isolated from the sediment of an alkaline crater lake in Mexico.</title>
        <authorList>
            <person name="Hirschler-Rea A."/>
        </authorList>
    </citation>
    <scope>NUCLEOTIDE SEQUENCE [LARGE SCALE GENOMIC DNA]</scope>
    <source>
        <strain evidence="2 3">PAR22N</strain>
    </source>
</reference>
<dbReference type="Gene3D" id="1.25.40.10">
    <property type="entry name" value="Tetratricopeptide repeat domain"/>
    <property type="match status" value="1"/>
</dbReference>
<dbReference type="AlphaFoldDB" id="A0A5S5MCH0"/>
<evidence type="ECO:0000313" key="3">
    <source>
        <dbReference type="Proteomes" id="UP000321899"/>
    </source>
</evidence>
<evidence type="ECO:0000256" key="1">
    <source>
        <dbReference type="SAM" id="SignalP"/>
    </source>
</evidence>
<dbReference type="EMBL" id="VDMB01000031">
    <property type="protein sequence ID" value="TYT73413.1"/>
    <property type="molecule type" value="Genomic_DNA"/>
</dbReference>
<feature type="signal peptide" evidence="1">
    <location>
        <begin position="1"/>
        <end position="15"/>
    </location>
</feature>
<comment type="caution">
    <text evidence="2">The sequence shown here is derived from an EMBL/GenBank/DDBJ whole genome shotgun (WGS) entry which is preliminary data.</text>
</comment>
<accession>A0A5S5MCH0</accession>
<keyword evidence="3" id="KW-1185">Reference proteome</keyword>
<name>A0A5S5MCH0_9BACT</name>
<evidence type="ECO:0000313" key="2">
    <source>
        <dbReference type="EMBL" id="TYT73413.1"/>
    </source>
</evidence>
<dbReference type="SUPFAM" id="SSF48452">
    <property type="entry name" value="TPR-like"/>
    <property type="match status" value="1"/>
</dbReference>
<gene>
    <name evidence="2" type="ORF">FIM25_15300</name>
</gene>
<sequence length="294" mass="32835">MFFLFLLFSFMPVHAAEPFECRQADLFDYGLIRYQEQKWDLAVLGLDRFIHACPEDSRRHEAAIYLALSYEKQGKTEEAAGLLRHIHREGGEPEASMAALVLASLYAGEGEAGQSVLWAENLLRSMENEDMRTAALWMAGGQYLKAGNFQGAAARWDFLTGEDRREAEGLWVAWQERPEKGRKSPFLAGFFGVVPGGGYFYTGRRQAGTTAFFLTLGMGAASWEAFDQDLPVLGTFLGLITLGFYGGSMKGGMDEVRLTNRNIDASHEAEVLSRFRKEADFPLDRGSIRISLPF</sequence>
<protein>
    <recommendedName>
        <fullName evidence="4">Tetratricopeptide repeat protein</fullName>
    </recommendedName>
</protein>
<proteinExistence type="predicted"/>
<organism evidence="2 3">
    <name type="scientific">Desulfobotulus mexicanus</name>
    <dbReference type="NCBI Taxonomy" id="2586642"/>
    <lineage>
        <taxon>Bacteria</taxon>
        <taxon>Pseudomonadati</taxon>
        <taxon>Thermodesulfobacteriota</taxon>
        <taxon>Desulfobacteria</taxon>
        <taxon>Desulfobacterales</taxon>
        <taxon>Desulfobacteraceae</taxon>
        <taxon>Desulfobotulus</taxon>
    </lineage>
</organism>
<dbReference type="OrthoDB" id="5491410at2"/>
<keyword evidence="1" id="KW-0732">Signal</keyword>
<dbReference type="InterPro" id="IPR011990">
    <property type="entry name" value="TPR-like_helical_dom_sf"/>
</dbReference>
<dbReference type="Proteomes" id="UP000321899">
    <property type="component" value="Unassembled WGS sequence"/>
</dbReference>